<proteinExistence type="evidence at transcript level"/>
<dbReference type="EMBL" id="IACT01004641">
    <property type="protein sequence ID" value="LAC23825.1"/>
    <property type="molecule type" value="mRNA"/>
</dbReference>
<organism evidence="2">
    <name type="scientific">Hirondellea gigas</name>
    <dbReference type="NCBI Taxonomy" id="1518452"/>
    <lineage>
        <taxon>Eukaryota</taxon>
        <taxon>Metazoa</taxon>
        <taxon>Ecdysozoa</taxon>
        <taxon>Arthropoda</taxon>
        <taxon>Crustacea</taxon>
        <taxon>Multicrustacea</taxon>
        <taxon>Malacostraca</taxon>
        <taxon>Eumalacostraca</taxon>
        <taxon>Peracarida</taxon>
        <taxon>Amphipoda</taxon>
        <taxon>Amphilochidea</taxon>
        <taxon>Lysianassida</taxon>
        <taxon>Lysianassidira</taxon>
        <taxon>Lysianassoidea</taxon>
        <taxon>Lysianassidae</taxon>
        <taxon>Hirondellea</taxon>
    </lineage>
</organism>
<keyword evidence="1" id="KW-0175">Coiled coil</keyword>
<dbReference type="AlphaFoldDB" id="A0A6A7G179"/>
<accession>A0A6A7G179</accession>
<feature type="coiled-coil region" evidence="1">
    <location>
        <begin position="384"/>
        <end position="418"/>
    </location>
</feature>
<reference evidence="2" key="1">
    <citation type="submission" date="2017-11" db="EMBL/GenBank/DDBJ databases">
        <title>The sensing device of the deep-sea amphipod.</title>
        <authorList>
            <person name="Kobayashi H."/>
            <person name="Nagahama T."/>
            <person name="Arai W."/>
            <person name="Sasagawa Y."/>
            <person name="Umeda M."/>
            <person name="Hayashi T."/>
            <person name="Nikaido I."/>
            <person name="Watanabe H."/>
            <person name="Oguri K."/>
            <person name="Kitazato H."/>
            <person name="Fujioka K."/>
            <person name="Kido Y."/>
            <person name="Takami H."/>
        </authorList>
    </citation>
    <scope>NUCLEOTIDE SEQUENCE</scope>
    <source>
        <tissue evidence="2">Whole body</tissue>
    </source>
</reference>
<evidence type="ECO:0000256" key="1">
    <source>
        <dbReference type="SAM" id="Coils"/>
    </source>
</evidence>
<protein>
    <submittedName>
        <fullName evidence="2">Interaptin-like</fullName>
    </submittedName>
</protein>
<name>A0A6A7G179_9CRUS</name>
<sequence length="463" mass="53660">MTSEDHQLAMNHIAQLLEELFEGRKAVSKLISESKDILIDGQVMLRQVQANAQHIDQIKEVYSTEQTEQNVAKWCQNFHKQRLANIELKERLNLLTDESFTLKASVDQRECQVKSLLHYINEKGGQIRANHTIDSDTVYADNEQDFATIAVQTTELNNEQGGDRASRYVAENNDVLGQAITDLDKQRALNANLQRSLREKELTLISKDQFINKVKGDMKLYCPRDNNSHSESAVLRADIPGDESNYSDIAYIDHLKAKLEENKLAIFRYELLLEKAHKEQQKDTHQYKQELESVIRERDDALKKVKELQLCLDSIPCRDNDGGQQQQSIFIDQIQSMSETIRLLEKQLSSSRIEKSEMDSKYSELENALLKERSRGQQERDRQEIACKIKAQNFEQENKRLQKENDDHKIELNKYITQNLSLKRQASENPSALLTALIKKMREKLIEKENYIVSLEKGRNKEK</sequence>
<evidence type="ECO:0000313" key="2">
    <source>
        <dbReference type="EMBL" id="LAC23825.1"/>
    </source>
</evidence>